<dbReference type="SMART" id="SM00278">
    <property type="entry name" value="HhH1"/>
    <property type="match status" value="2"/>
</dbReference>
<dbReference type="GO" id="GO:0015628">
    <property type="term" value="P:protein secretion by the type II secretion system"/>
    <property type="evidence" value="ECO:0007669"/>
    <property type="project" value="TreeGrafter"/>
</dbReference>
<dbReference type="InterPro" id="IPR010994">
    <property type="entry name" value="RuvA_2-like"/>
</dbReference>
<dbReference type="GO" id="GO:0006281">
    <property type="term" value="P:DNA repair"/>
    <property type="evidence" value="ECO:0007669"/>
    <property type="project" value="InterPro"/>
</dbReference>
<dbReference type="AlphaFoldDB" id="A0A6G7PW72"/>
<proteinExistence type="predicted"/>
<dbReference type="RefSeq" id="WP_166032055.1">
    <property type="nucleotide sequence ID" value="NZ_CP048877.1"/>
</dbReference>
<dbReference type="Gene3D" id="1.10.150.320">
    <property type="entry name" value="Photosystem II 12 kDa extrinsic protein"/>
    <property type="match status" value="1"/>
</dbReference>
<accession>A0A6G7PW72</accession>
<dbReference type="GO" id="GO:0015627">
    <property type="term" value="C:type II protein secretion system complex"/>
    <property type="evidence" value="ECO:0007669"/>
    <property type="project" value="TreeGrafter"/>
</dbReference>
<evidence type="ECO:0000313" key="2">
    <source>
        <dbReference type="Proteomes" id="UP000502179"/>
    </source>
</evidence>
<dbReference type="EMBL" id="CP048877">
    <property type="protein sequence ID" value="QIJ71837.1"/>
    <property type="molecule type" value="Genomic_DNA"/>
</dbReference>
<dbReference type="PANTHER" id="PTHR21180:SF32">
    <property type="entry name" value="ENDONUCLEASE_EXONUCLEASE_PHOSPHATASE FAMILY DOMAIN-CONTAINING PROTEIN 1"/>
    <property type="match status" value="1"/>
</dbReference>
<dbReference type="InterPro" id="IPR051675">
    <property type="entry name" value="Endo/Exo/Phosphatase_dom_1"/>
</dbReference>
<dbReference type="PANTHER" id="PTHR21180">
    <property type="entry name" value="ENDONUCLEASE/EXONUCLEASE/PHOSPHATASE FAMILY DOMAIN-CONTAINING PROTEIN 1"/>
    <property type="match status" value="1"/>
</dbReference>
<dbReference type="InterPro" id="IPR003583">
    <property type="entry name" value="Hlx-hairpin-Hlx_DNA-bd_motif"/>
</dbReference>
<organism evidence="1 2">
    <name type="scientific">Thermosulfuriphilus ammonigenes</name>
    <dbReference type="NCBI Taxonomy" id="1936021"/>
    <lineage>
        <taxon>Bacteria</taxon>
        <taxon>Pseudomonadati</taxon>
        <taxon>Thermodesulfobacteriota</taxon>
        <taxon>Thermodesulfobacteria</taxon>
        <taxon>Thermodesulfobacteriales</taxon>
        <taxon>Thermodesulfobacteriaceae</taxon>
        <taxon>Thermosulfuriphilus</taxon>
    </lineage>
</organism>
<gene>
    <name evidence="1" type="ORF">G4V39_05975</name>
</gene>
<keyword evidence="2" id="KW-1185">Reference proteome</keyword>
<reference evidence="1 2" key="1">
    <citation type="submission" date="2020-02" db="EMBL/GenBank/DDBJ databases">
        <title>Genome analysis of Thermosulfuriphilus ammonigenes ST65T, an anaerobic thermophilic chemolithoautotrophic bacterium isolated from a deep-sea hydrothermal vent.</title>
        <authorList>
            <person name="Slobodkina G."/>
            <person name="Allioux M."/>
            <person name="Merkel A."/>
            <person name="Alain K."/>
            <person name="Jebbar M."/>
            <person name="Slobodkin A."/>
        </authorList>
    </citation>
    <scope>NUCLEOTIDE SEQUENCE [LARGE SCALE GENOMIC DNA]</scope>
    <source>
        <strain evidence="1 2">ST65</strain>
    </source>
</reference>
<protein>
    <submittedName>
        <fullName evidence="1">Uncharacterized protein</fullName>
    </submittedName>
</protein>
<dbReference type="Pfam" id="PF12836">
    <property type="entry name" value="HHH_3"/>
    <property type="match status" value="1"/>
</dbReference>
<dbReference type="SUPFAM" id="SSF47781">
    <property type="entry name" value="RuvA domain 2-like"/>
    <property type="match status" value="1"/>
</dbReference>
<dbReference type="Proteomes" id="UP000502179">
    <property type="component" value="Chromosome"/>
</dbReference>
<dbReference type="KEGG" id="tav:G4V39_05975"/>
<dbReference type="GO" id="GO:0003677">
    <property type="term" value="F:DNA binding"/>
    <property type="evidence" value="ECO:0007669"/>
    <property type="project" value="InterPro"/>
</dbReference>
<evidence type="ECO:0000313" key="1">
    <source>
        <dbReference type="EMBL" id="QIJ71837.1"/>
    </source>
</evidence>
<sequence length="100" mass="11215">MLVLGLGALRPLGRPFYYHQLPLFVPQTEAQRLLCFQPLSLNRAREEELVLVPGIGPSLARAIVSLRQKEGRIDSLSRLKDIKGIGPKKLARLESYLKVP</sequence>
<name>A0A6G7PW72_9BACT</name>